<dbReference type="PROSITE" id="PS50853">
    <property type="entry name" value="FN3"/>
    <property type="match status" value="4"/>
</dbReference>
<keyword evidence="5" id="KW-1133">Transmembrane helix</keyword>
<accession>A0AAD8AWT1</accession>
<dbReference type="PROSITE" id="PS50835">
    <property type="entry name" value="IG_LIKE"/>
    <property type="match status" value="6"/>
</dbReference>
<dbReference type="SMART" id="SM00060">
    <property type="entry name" value="FN3"/>
    <property type="match status" value="4"/>
</dbReference>
<dbReference type="Pfam" id="PF13927">
    <property type="entry name" value="Ig_3"/>
    <property type="match status" value="2"/>
</dbReference>
<dbReference type="GO" id="GO:0030424">
    <property type="term" value="C:axon"/>
    <property type="evidence" value="ECO:0007669"/>
    <property type="project" value="TreeGrafter"/>
</dbReference>
<keyword evidence="10" id="KW-1185">Reference proteome</keyword>
<feature type="region of interest" description="Disordered" evidence="4">
    <location>
        <begin position="1"/>
        <end position="143"/>
    </location>
</feature>
<protein>
    <submittedName>
        <fullName evidence="9">Contactin</fullName>
    </submittedName>
</protein>
<dbReference type="InterPro" id="IPR013783">
    <property type="entry name" value="Ig-like_fold"/>
</dbReference>
<dbReference type="InterPro" id="IPR016186">
    <property type="entry name" value="C-type_lectin-like/link_sf"/>
</dbReference>
<dbReference type="InterPro" id="IPR036116">
    <property type="entry name" value="FN3_sf"/>
</dbReference>
<dbReference type="GO" id="GO:0005886">
    <property type="term" value="C:plasma membrane"/>
    <property type="evidence" value="ECO:0007669"/>
    <property type="project" value="TreeGrafter"/>
</dbReference>
<dbReference type="Proteomes" id="UP001233172">
    <property type="component" value="Unassembled WGS sequence"/>
</dbReference>
<feature type="transmembrane region" description="Helical" evidence="5">
    <location>
        <begin position="1383"/>
        <end position="1402"/>
    </location>
</feature>
<dbReference type="CDD" id="cd00063">
    <property type="entry name" value="FN3"/>
    <property type="match status" value="3"/>
</dbReference>
<feature type="domain" description="Fibronectin type-III" evidence="8">
    <location>
        <begin position="1050"/>
        <end position="1148"/>
    </location>
</feature>
<evidence type="ECO:0000259" key="6">
    <source>
        <dbReference type="PROSITE" id="PS50041"/>
    </source>
</evidence>
<keyword evidence="2" id="KW-1015">Disulfide bond</keyword>
<comment type="caution">
    <text evidence="9">The sequence shown here is derived from an EMBL/GenBank/DDBJ whole genome shotgun (WGS) entry which is preliminary data.</text>
</comment>
<dbReference type="Gene3D" id="2.60.40.10">
    <property type="entry name" value="Immunoglobulins"/>
    <property type="match status" value="10"/>
</dbReference>
<feature type="domain" description="Ig-like" evidence="7">
    <location>
        <begin position="652"/>
        <end position="734"/>
    </location>
</feature>
<dbReference type="Gene3D" id="3.10.100.10">
    <property type="entry name" value="Mannose-Binding Protein A, subunit A"/>
    <property type="match status" value="1"/>
</dbReference>
<dbReference type="SMART" id="SM00409">
    <property type="entry name" value="IG"/>
    <property type="match status" value="6"/>
</dbReference>
<evidence type="ECO:0000256" key="4">
    <source>
        <dbReference type="SAM" id="MobiDB-lite"/>
    </source>
</evidence>
<dbReference type="InterPro" id="IPR016187">
    <property type="entry name" value="CTDL_fold"/>
</dbReference>
<dbReference type="InterPro" id="IPR036179">
    <property type="entry name" value="Ig-like_dom_sf"/>
</dbReference>
<evidence type="ECO:0000256" key="5">
    <source>
        <dbReference type="SAM" id="Phobius"/>
    </source>
</evidence>
<dbReference type="GO" id="GO:0098609">
    <property type="term" value="P:cell-cell adhesion"/>
    <property type="evidence" value="ECO:0007669"/>
    <property type="project" value="TreeGrafter"/>
</dbReference>
<keyword evidence="3" id="KW-0393">Immunoglobulin domain</keyword>
<reference evidence="9" key="2">
    <citation type="submission" date="2023-04" db="EMBL/GenBank/DDBJ databases">
        <authorList>
            <person name="Bu L."/>
            <person name="Lu L."/>
            <person name="Laidemitt M.R."/>
            <person name="Zhang S.M."/>
            <person name="Mutuku M."/>
            <person name="Mkoji G."/>
            <person name="Steinauer M."/>
            <person name="Loker E.S."/>
        </authorList>
    </citation>
    <scope>NUCLEOTIDE SEQUENCE</scope>
    <source>
        <strain evidence="9">KasaAsao</strain>
        <tissue evidence="9">Whole Snail</tissue>
    </source>
</reference>
<feature type="domain" description="Ig-like" evidence="7">
    <location>
        <begin position="745"/>
        <end position="833"/>
    </location>
</feature>
<dbReference type="CDD" id="cd00037">
    <property type="entry name" value="CLECT"/>
    <property type="match status" value="1"/>
</dbReference>
<feature type="domain" description="C-type lectin" evidence="6">
    <location>
        <begin position="189"/>
        <end position="313"/>
    </location>
</feature>
<feature type="domain" description="Ig-like" evidence="7">
    <location>
        <begin position="838"/>
        <end position="932"/>
    </location>
</feature>
<dbReference type="FunFam" id="2.60.40.10:FF:000032">
    <property type="entry name" value="palladin isoform X1"/>
    <property type="match status" value="1"/>
</dbReference>
<dbReference type="FunFam" id="2.60.40.10:FF:000035">
    <property type="entry name" value="Contactin 1"/>
    <property type="match status" value="1"/>
</dbReference>
<dbReference type="InterPro" id="IPR003599">
    <property type="entry name" value="Ig_sub"/>
</dbReference>
<evidence type="ECO:0000313" key="10">
    <source>
        <dbReference type="Proteomes" id="UP001233172"/>
    </source>
</evidence>
<dbReference type="InterPro" id="IPR003598">
    <property type="entry name" value="Ig_sub2"/>
</dbReference>
<name>A0AAD8AWT1_BIOPF</name>
<dbReference type="GO" id="GO:0007411">
    <property type="term" value="P:axon guidance"/>
    <property type="evidence" value="ECO:0007669"/>
    <property type="project" value="TreeGrafter"/>
</dbReference>
<sequence>MKERERKEIESKEIESKEIESKEIESKEIESKEIESKEIESKEIESKEIESKEIGSKEIGSKEIESKEIESKEIESKEIESKEIESKEIESKEIESKEIGSKEIGSKEIESKEIESKEIESKEIESKEIESKEIESKEIESKEIGSKEIGSKEIDRKRHRAHFVVLTVISIVQFGHPQVFECPSSWYTYGSSCYQFYGDFPRNYAEAMVHCSEFGAGLVSVESKPEHDFISKWIQVNDKYLRDWMTSGIREASRKGSNFVWKGTGDEVIGTDVFWEDGRDFNNSVGIIVYKYFDSGYRWSVGQSSDQLPYMCEVPQTEAYRIVHDYRDFDYGLEKYDANSLERGPHFILQPHSTVIVGKPPEVILECVVSGNPQPTYTWWKGEQFETEVTSALDKRYTITNGKLIIGNPTDVLDSGNYRCIAENKYGSVISQGVLLSFGSIGEFSNVPDAPVNVKAFEGAAVDCSKIYFKPAVKYNWYKKDAQQFVRPEYQAYMFISQNGKLYFSEVTRADEGSYFCIAVLTGINQYTIGTDQPPARTSLPIPLVVHDQTPKANWGPVIQNEFIAVFPKPPLVDLDIRMECFAYGTSITEFKYYWRKENGTLPKLSYLMDHNRVLIIPSATLEDQGIYTCTVTRSSSARDEKSVDLKLGAKPFFIKPLRDQHADIGSPLTWRCDARASPAAIYQWYRNGELVQTNDETFIKVNYNVLLITKLDPKLHNGMYQCAASNIYGTSMSEGQLRVLAFAPHFQKYPMMSETRASLQGNLTLHCRPEAAPFPVITWFKNGVELSSSLTNIVQSYNGRLTILNVNAADHGTYTCRAVNQFGQAEDKTKVTTIEGTAITTAPQDQMALFNSTTFFYCQASVAKNTDMVFVWHFNGRPIDFYRDPEYRQVPGDQPGKSGLYIQQVNFAHTGMYECQASTTMNSDKRGGFLTVVGPPAEPAGVQADSTTVTNSTVLVRWTENLDNGHPITHYIIEAATYYERDQWNVVIGNLPAVLTIHTTHEKRYVLVSGLLPGCGYRFRVTAVNQIGHSPPSIPSGYVQTLSAPPSIAPLCIGGGDGKVGDLIMTWKPLTPEQQGGPGIGYRLYWRRHGISEEEQWSTADVGDVGRYVTIVGAENYFLEYDFKIQAFNNAGLGPNSTVNVIMSSEDMPIAVPTNVMAEGYNGTAMEVMWTPVPQVREIARGKILGYQINWWHYTEQAMDYREFIRHYGQRDSGFVIGLISDNFYYFTIQVYNSAGLGPISEYYFQESLHAPAAGYPEEIRVYSAGKHNGHHAVEVWWRGIHITQPEGNIHGFVIFYWHANEDYRSACRHVIHDHHAHHAHIEVEPGVVYAIRVAAWGEGGYGHKSLTTYFTIEGNNILVDSKLASTVEAFRSTASVLNSPLSLVYIATATTVYIYIISIMKWSTL</sequence>
<evidence type="ECO:0000256" key="1">
    <source>
        <dbReference type="ARBA" id="ARBA00022737"/>
    </source>
</evidence>
<dbReference type="SMART" id="SM00034">
    <property type="entry name" value="CLECT"/>
    <property type="match status" value="1"/>
</dbReference>
<keyword evidence="1" id="KW-0677">Repeat</keyword>
<evidence type="ECO:0000256" key="2">
    <source>
        <dbReference type="ARBA" id="ARBA00023157"/>
    </source>
</evidence>
<dbReference type="InterPro" id="IPR003961">
    <property type="entry name" value="FN3_dom"/>
</dbReference>
<feature type="domain" description="Ig-like" evidence="7">
    <location>
        <begin position="345"/>
        <end position="437"/>
    </location>
</feature>
<feature type="domain" description="Fibronectin type-III" evidence="8">
    <location>
        <begin position="1153"/>
        <end position="1252"/>
    </location>
</feature>
<dbReference type="InterPro" id="IPR007110">
    <property type="entry name" value="Ig-like_dom"/>
</dbReference>
<dbReference type="Pfam" id="PF00041">
    <property type="entry name" value="fn3"/>
    <property type="match status" value="1"/>
</dbReference>
<reference evidence="9" key="1">
    <citation type="journal article" date="2023" name="PLoS Negl. Trop. Dis.">
        <title>A genome sequence for Biomphalaria pfeifferi, the major vector snail for the human-infecting parasite Schistosoma mansoni.</title>
        <authorList>
            <person name="Bu L."/>
            <person name="Lu L."/>
            <person name="Laidemitt M.R."/>
            <person name="Zhang S.M."/>
            <person name="Mutuku M."/>
            <person name="Mkoji G."/>
            <person name="Steinauer M."/>
            <person name="Loker E.S."/>
        </authorList>
    </citation>
    <scope>NUCLEOTIDE SEQUENCE</scope>
    <source>
        <strain evidence="9">KasaAsao</strain>
    </source>
</reference>
<dbReference type="SUPFAM" id="SSF49265">
    <property type="entry name" value="Fibronectin type III"/>
    <property type="match status" value="2"/>
</dbReference>
<feature type="domain" description="Ig-like" evidence="7">
    <location>
        <begin position="535"/>
        <end position="645"/>
    </location>
</feature>
<organism evidence="9 10">
    <name type="scientific">Biomphalaria pfeifferi</name>
    <name type="common">Bloodfluke planorb</name>
    <name type="synonym">Freshwater snail</name>
    <dbReference type="NCBI Taxonomy" id="112525"/>
    <lineage>
        <taxon>Eukaryota</taxon>
        <taxon>Metazoa</taxon>
        <taxon>Spiralia</taxon>
        <taxon>Lophotrochozoa</taxon>
        <taxon>Mollusca</taxon>
        <taxon>Gastropoda</taxon>
        <taxon>Heterobranchia</taxon>
        <taxon>Euthyneura</taxon>
        <taxon>Panpulmonata</taxon>
        <taxon>Hygrophila</taxon>
        <taxon>Lymnaeoidea</taxon>
        <taxon>Planorbidae</taxon>
        <taxon>Biomphalaria</taxon>
    </lineage>
</organism>
<keyword evidence="5" id="KW-0472">Membrane</keyword>
<dbReference type="Pfam" id="PF00047">
    <property type="entry name" value="ig"/>
    <property type="match status" value="1"/>
</dbReference>
<feature type="domain" description="Fibronectin type-III" evidence="8">
    <location>
        <begin position="1257"/>
        <end position="1357"/>
    </location>
</feature>
<dbReference type="InterPro" id="IPR001304">
    <property type="entry name" value="C-type_lectin-like"/>
</dbReference>
<dbReference type="SUPFAM" id="SSF56436">
    <property type="entry name" value="C-type lectin-like"/>
    <property type="match status" value="1"/>
</dbReference>
<proteinExistence type="predicted"/>
<feature type="domain" description="Ig-like" evidence="7">
    <location>
        <begin position="448"/>
        <end position="519"/>
    </location>
</feature>
<dbReference type="PROSITE" id="PS50041">
    <property type="entry name" value="C_TYPE_LECTIN_2"/>
    <property type="match status" value="1"/>
</dbReference>
<dbReference type="Pfam" id="PF07679">
    <property type="entry name" value="I-set"/>
    <property type="match status" value="1"/>
</dbReference>
<dbReference type="PANTHER" id="PTHR44170:SF6">
    <property type="entry name" value="CONTACTIN"/>
    <property type="match status" value="1"/>
</dbReference>
<gene>
    <name evidence="9" type="ORF">Bpfe_026743</name>
</gene>
<dbReference type="SUPFAM" id="SSF48726">
    <property type="entry name" value="Immunoglobulin"/>
    <property type="match status" value="6"/>
</dbReference>
<dbReference type="EMBL" id="JASAOG010000210">
    <property type="protein sequence ID" value="KAK0043861.1"/>
    <property type="molecule type" value="Genomic_DNA"/>
</dbReference>
<dbReference type="FunFam" id="2.60.40.10:FF:000028">
    <property type="entry name" value="Neuronal cell adhesion molecule"/>
    <property type="match status" value="1"/>
</dbReference>
<evidence type="ECO:0000313" key="9">
    <source>
        <dbReference type="EMBL" id="KAK0043861.1"/>
    </source>
</evidence>
<evidence type="ECO:0000256" key="3">
    <source>
        <dbReference type="ARBA" id="ARBA00023319"/>
    </source>
</evidence>
<dbReference type="PANTHER" id="PTHR44170">
    <property type="entry name" value="PROTEIN SIDEKICK"/>
    <property type="match status" value="1"/>
</dbReference>
<evidence type="ECO:0000259" key="8">
    <source>
        <dbReference type="PROSITE" id="PS50853"/>
    </source>
</evidence>
<dbReference type="InterPro" id="IPR013151">
    <property type="entry name" value="Immunoglobulin_dom"/>
</dbReference>
<evidence type="ECO:0000259" key="7">
    <source>
        <dbReference type="PROSITE" id="PS50835"/>
    </source>
</evidence>
<keyword evidence="5" id="KW-0812">Transmembrane</keyword>
<feature type="domain" description="Fibronectin type-III" evidence="8">
    <location>
        <begin position="939"/>
        <end position="1045"/>
    </location>
</feature>
<dbReference type="InterPro" id="IPR013098">
    <property type="entry name" value="Ig_I-set"/>
</dbReference>
<dbReference type="SMART" id="SM00408">
    <property type="entry name" value="IGc2"/>
    <property type="match status" value="5"/>
</dbReference>
<dbReference type="FunFam" id="2.60.40.10:FF:000064">
    <property type="entry name" value="Contactin 1"/>
    <property type="match status" value="1"/>
</dbReference>